<dbReference type="RefSeq" id="WP_002641198.1">
    <property type="nucleotide sequence ID" value="NZ_CP019448.1"/>
</dbReference>
<keyword evidence="5 9" id="KW-0812">Transmembrane</keyword>
<evidence type="ECO:0000259" key="11">
    <source>
        <dbReference type="PROSITE" id="PS51779"/>
    </source>
</evidence>
<comment type="subcellular location">
    <subcellularLocation>
        <location evidence="9">Cell inner membrane</location>
        <topology evidence="9">Single-pass type II membrane protein</topology>
    </subcellularLocation>
    <subcellularLocation>
        <location evidence="1">Membrane</location>
    </subcellularLocation>
    <text evidence="9">Localizes to the division septum.</text>
</comment>
<comment type="function">
    <text evidence="9">Essential cell division protein. May link together the upstream cell division proteins, which are predominantly cytoplasmic, with the downstream cell division proteins, which are predominantly periplasmic. May control correct divisome assembly.</text>
</comment>
<evidence type="ECO:0000256" key="4">
    <source>
        <dbReference type="ARBA" id="ARBA00022618"/>
    </source>
</evidence>
<reference evidence="12 13" key="2">
    <citation type="submission" date="2011-10" db="EMBL/GenBank/DDBJ databases">
        <title>The Genome Sequence of Simonsiella muelleri ATCC 29453.</title>
        <authorList>
            <consortium name="The Broad Institute Genome Sequencing Platform"/>
            <consortium name="The Broad Institute Genome Sequencing Center for Infectious Disease"/>
            <person name="Earl A."/>
            <person name="Ward D."/>
            <person name="Feldgarden M."/>
            <person name="Gevers D."/>
            <person name="Izard J."/>
            <person name="Baranova O.V."/>
            <person name="Blanton J.M."/>
            <person name="Tanner A.C."/>
            <person name="Dewhirst F."/>
            <person name="Young S.K."/>
            <person name="Zeng Q."/>
            <person name="Gargeya S."/>
            <person name="Fitzgerald M."/>
            <person name="Haas B."/>
            <person name="Abouelleil A."/>
            <person name="Alvarado L."/>
            <person name="Arachchi H.M."/>
            <person name="Berlin A."/>
            <person name="Brown A."/>
            <person name="Chapman S.B."/>
            <person name="Chen Z."/>
            <person name="Dunbar C."/>
            <person name="Freedman E."/>
            <person name="Gearin G."/>
            <person name="Goldberg J."/>
            <person name="Griggs A."/>
            <person name="Gujja S."/>
            <person name="Heiman D."/>
            <person name="Howarth C."/>
            <person name="Larson L."/>
            <person name="Lui A."/>
            <person name="MacDonald P.J.P."/>
            <person name="Montmayeur A."/>
            <person name="Murphy C."/>
            <person name="Neiman D."/>
            <person name="Pearson M."/>
            <person name="Priest M."/>
            <person name="Roberts A."/>
            <person name="Saif S."/>
            <person name="Shea T."/>
            <person name="Shenoy N."/>
            <person name="Sisk P."/>
            <person name="Stolte C."/>
            <person name="Sykes S."/>
            <person name="Wortman J."/>
            <person name="Nusbaum C."/>
            <person name="Birren B."/>
        </authorList>
    </citation>
    <scope>NUCLEOTIDE SEQUENCE [LARGE SCALE GENOMIC DNA]</scope>
    <source>
        <strain evidence="12 13">ATCC 29453</strain>
    </source>
</reference>
<dbReference type="GO" id="GO:0043093">
    <property type="term" value="P:FtsZ-dependent cytokinesis"/>
    <property type="evidence" value="ECO:0007669"/>
    <property type="project" value="UniProtKB-UniRule"/>
</dbReference>
<dbReference type="InterPro" id="IPR026579">
    <property type="entry name" value="FtsQ"/>
</dbReference>
<keyword evidence="6 9" id="KW-1133">Transmembrane helix</keyword>
<keyword evidence="2 9" id="KW-1003">Cell membrane</keyword>
<dbReference type="Pfam" id="PF03799">
    <property type="entry name" value="FtsQ_DivIB_C"/>
    <property type="match status" value="1"/>
</dbReference>
<feature type="compositionally biased region" description="Basic and acidic residues" evidence="10">
    <location>
        <begin position="248"/>
        <end position="260"/>
    </location>
</feature>
<evidence type="ECO:0000256" key="7">
    <source>
        <dbReference type="ARBA" id="ARBA00023136"/>
    </source>
</evidence>
<dbReference type="Gene3D" id="3.10.20.310">
    <property type="entry name" value="membrane protein fhac"/>
    <property type="match status" value="1"/>
</dbReference>
<comment type="subunit">
    <text evidence="9">Part of a complex composed of FtsB, FtsL and FtsQ.</text>
</comment>
<dbReference type="InterPro" id="IPR045335">
    <property type="entry name" value="FtsQ_C_sf"/>
</dbReference>
<evidence type="ECO:0000256" key="2">
    <source>
        <dbReference type="ARBA" id="ARBA00022475"/>
    </source>
</evidence>
<feature type="domain" description="POTRA" evidence="11">
    <location>
        <begin position="41"/>
        <end position="114"/>
    </location>
</feature>
<dbReference type="GO" id="GO:0005886">
    <property type="term" value="C:plasma membrane"/>
    <property type="evidence" value="ECO:0007669"/>
    <property type="project" value="UniProtKB-SubCell"/>
</dbReference>
<evidence type="ECO:0000256" key="8">
    <source>
        <dbReference type="ARBA" id="ARBA00023306"/>
    </source>
</evidence>
<evidence type="ECO:0000256" key="1">
    <source>
        <dbReference type="ARBA" id="ARBA00004370"/>
    </source>
</evidence>
<sequence length="268" mass="30757">MKYNERLLSGTGLKILYSVVSILLFAAVIRFSMNLSYFHISTVDMVGVRDEQPLKYVNKEQLFEKLKPYLSGSYFHIDLDKAQETAMQTEWVSDVKIQRILPSTVRLTIKEHEPVAVWIREGKTAGLVDSEGKIFQAAYQGKLPEFDGEVNTLPQMATQFKNFNDELHPLRLSILRLQYTPRAAWTMMLNNGIELRLGKQDVNTRMARFVTAWQHSLREHASALDYVDMRYSDGFATRNRAGAVSRPVDADIHDTPEDTKQTQNVKQQ</sequence>
<dbReference type="Pfam" id="PF08478">
    <property type="entry name" value="POTRA_1"/>
    <property type="match status" value="1"/>
</dbReference>
<reference evidence="12 13" key="1">
    <citation type="submission" date="2010-03" db="EMBL/GenBank/DDBJ databases">
        <authorList>
            <consortium name="The Broad Institute Genome Sequencing Platform"/>
            <person name="Ward D."/>
            <person name="Earl A."/>
            <person name="Feldgarden M."/>
            <person name="Gevers D."/>
            <person name="Young S."/>
            <person name="Zeng Q."/>
            <person name="Koehrsen M."/>
            <person name="Alvarado L."/>
            <person name="Berlin A.M."/>
            <person name="Borenstein D."/>
            <person name="Chapman S.B."/>
            <person name="Chen Z."/>
            <person name="Engels R."/>
            <person name="Freedman E."/>
            <person name="Gellesch M."/>
            <person name="Goldberg J."/>
            <person name="Griggs A."/>
            <person name="Gujja S."/>
            <person name="Heilman E.R."/>
            <person name="Heiman D.I."/>
            <person name="Hepburn T.A."/>
            <person name="Howarth C."/>
            <person name="Jen D."/>
            <person name="Larson L."/>
            <person name="Mehta T."/>
            <person name="Park D."/>
            <person name="Pearson M."/>
            <person name="Richards J."/>
            <person name="Roberts A."/>
            <person name="Saif S."/>
            <person name="Shea T.D."/>
            <person name="Shenoy N."/>
            <person name="Sisk P."/>
            <person name="Stolte C."/>
            <person name="Sykes S.N."/>
            <person name="Walk T."/>
            <person name="White J."/>
            <person name="Yandava C."/>
            <person name="Izard J."/>
            <person name="Baranova O.V."/>
            <person name="Blanton J.M."/>
            <person name="Tanner A.C."/>
            <person name="Dewhirst F."/>
            <person name="Haas B."/>
            <person name="Nusbaum C."/>
            <person name="Birren B."/>
        </authorList>
    </citation>
    <scope>NUCLEOTIDE SEQUENCE [LARGE SCALE GENOMIC DNA]</scope>
    <source>
        <strain evidence="12 13">ATCC 29453</strain>
    </source>
</reference>
<dbReference type="KEGG" id="smur:BWP33_01170"/>
<accession>V9H6N6</accession>
<name>V9H6N6_9NEIS</name>
<evidence type="ECO:0000256" key="3">
    <source>
        <dbReference type="ARBA" id="ARBA00022519"/>
    </source>
</evidence>
<keyword evidence="13" id="KW-1185">Reference proteome</keyword>
<feature type="transmembrane region" description="Helical" evidence="9">
    <location>
        <begin position="12"/>
        <end position="33"/>
    </location>
</feature>
<evidence type="ECO:0000256" key="6">
    <source>
        <dbReference type="ARBA" id="ARBA00022989"/>
    </source>
</evidence>
<evidence type="ECO:0000313" key="13">
    <source>
        <dbReference type="Proteomes" id="UP000017813"/>
    </source>
</evidence>
<organism evidence="12 13">
    <name type="scientific">Simonsiella muelleri ATCC 29453</name>
    <dbReference type="NCBI Taxonomy" id="641147"/>
    <lineage>
        <taxon>Bacteria</taxon>
        <taxon>Pseudomonadati</taxon>
        <taxon>Pseudomonadota</taxon>
        <taxon>Betaproteobacteria</taxon>
        <taxon>Neisseriales</taxon>
        <taxon>Neisseriaceae</taxon>
        <taxon>Simonsiella</taxon>
    </lineage>
</organism>
<dbReference type="AlphaFoldDB" id="V9H6N6"/>
<keyword evidence="3 9" id="KW-0997">Cell inner membrane</keyword>
<evidence type="ECO:0000313" key="12">
    <source>
        <dbReference type="EMBL" id="EFG31880.1"/>
    </source>
</evidence>
<dbReference type="EMBL" id="ADCY02000006">
    <property type="protein sequence ID" value="EFG31880.1"/>
    <property type="molecule type" value="Genomic_DNA"/>
</dbReference>
<dbReference type="InterPro" id="IPR034746">
    <property type="entry name" value="POTRA"/>
</dbReference>
<evidence type="ECO:0000256" key="10">
    <source>
        <dbReference type="SAM" id="MobiDB-lite"/>
    </source>
</evidence>
<dbReference type="PANTHER" id="PTHR35851">
    <property type="entry name" value="CELL DIVISION PROTEIN FTSQ"/>
    <property type="match status" value="1"/>
</dbReference>
<dbReference type="GO" id="GO:0090529">
    <property type="term" value="P:cell septum assembly"/>
    <property type="evidence" value="ECO:0007669"/>
    <property type="project" value="InterPro"/>
</dbReference>
<protein>
    <recommendedName>
        <fullName evidence="9">Cell division protein FtsQ</fullName>
    </recommendedName>
</protein>
<proteinExistence type="inferred from homology"/>
<dbReference type="STRING" id="641147.HMPREF9021_00282"/>
<dbReference type="HAMAP" id="MF_00911">
    <property type="entry name" value="FtsQ_subfam"/>
    <property type="match status" value="1"/>
</dbReference>
<dbReference type="PANTHER" id="PTHR35851:SF1">
    <property type="entry name" value="CELL DIVISION PROTEIN FTSQ"/>
    <property type="match status" value="1"/>
</dbReference>
<dbReference type="eggNOG" id="COG1589">
    <property type="taxonomic scope" value="Bacteria"/>
</dbReference>
<keyword evidence="4 9" id="KW-0132">Cell division</keyword>
<feature type="region of interest" description="Disordered" evidence="10">
    <location>
        <begin position="245"/>
        <end position="268"/>
    </location>
</feature>
<comment type="similarity">
    <text evidence="9">Belongs to the FtsQ/DivIB family. FtsQ subfamily.</text>
</comment>
<dbReference type="InterPro" id="IPR013685">
    <property type="entry name" value="POTRA_FtsQ_type"/>
</dbReference>
<dbReference type="Proteomes" id="UP000017813">
    <property type="component" value="Unassembled WGS sequence"/>
</dbReference>
<comment type="caution">
    <text evidence="12">The sequence shown here is derived from an EMBL/GenBank/DDBJ whole genome shotgun (WGS) entry which is preliminary data.</text>
</comment>
<keyword evidence="7 9" id="KW-0472">Membrane</keyword>
<evidence type="ECO:0000256" key="5">
    <source>
        <dbReference type="ARBA" id="ARBA00022692"/>
    </source>
</evidence>
<dbReference type="GO" id="GO:0032153">
    <property type="term" value="C:cell division site"/>
    <property type="evidence" value="ECO:0007669"/>
    <property type="project" value="UniProtKB-UniRule"/>
</dbReference>
<dbReference type="HOGENOM" id="CLU_064041_2_0_4"/>
<dbReference type="InterPro" id="IPR005548">
    <property type="entry name" value="Cell_div_FtsQ/DivIB_C"/>
</dbReference>
<dbReference type="Gene3D" id="3.40.50.11690">
    <property type="entry name" value="Cell division protein FtsQ/DivIB"/>
    <property type="match status" value="1"/>
</dbReference>
<evidence type="ECO:0000256" key="9">
    <source>
        <dbReference type="HAMAP-Rule" id="MF_00911"/>
    </source>
</evidence>
<dbReference type="PROSITE" id="PS51779">
    <property type="entry name" value="POTRA"/>
    <property type="match status" value="1"/>
</dbReference>
<gene>
    <name evidence="9" type="primary">ftsQ</name>
    <name evidence="12" type="ORF">HMPREF9021_00282</name>
</gene>
<dbReference type="OrthoDB" id="9790370at2"/>
<keyword evidence="8 9" id="KW-0131">Cell cycle</keyword>